<evidence type="ECO:0000313" key="2">
    <source>
        <dbReference type="EMBL" id="QGH45028.1"/>
    </source>
</evidence>
<proteinExistence type="predicted"/>
<feature type="compositionally biased region" description="Basic residues" evidence="1">
    <location>
        <begin position="235"/>
        <end position="247"/>
    </location>
</feature>
<sequence>MTNYTNPTTTDTRDLSRRQHNFGMRDAKGREHGVCVSTWSAVLDGERRHFHSLQKTRDRVEFGGEAKHEHYDTAELRDHHAARLVEKLYRQREREACAACEPIGARSVEVLTRSGTFQAASPAPQNLPKSETVHKLGDGVLTMPNGDTHAVTDVTMTVTHAAPVADVAASFGPSGELELKPLTVEGARALLDEGVSEEQAAAERQFKGYRHHARRLVTAELYAGDLRRDEAQAKKSTRPAAVKRAKRLERIRQRLEK</sequence>
<protein>
    <submittedName>
        <fullName evidence="2">Uncharacterized protein</fullName>
    </submittedName>
</protein>
<keyword evidence="3" id="KW-1185">Reference proteome</keyword>
<dbReference type="KEGG" id="vg:62680329"/>
<dbReference type="GeneID" id="62680329"/>
<dbReference type="EMBL" id="MN478374">
    <property type="protein sequence ID" value="QGH45028.1"/>
    <property type="molecule type" value="Genomic_DNA"/>
</dbReference>
<feature type="region of interest" description="Disordered" evidence="1">
    <location>
        <begin position="230"/>
        <end position="257"/>
    </location>
</feature>
<dbReference type="Proteomes" id="UP000383418">
    <property type="component" value="Segment"/>
</dbReference>
<organism evidence="2 3">
    <name type="scientific">Bacteriophage Phobos</name>
    <dbReference type="NCBI Taxonomy" id="2662138"/>
    <lineage>
        <taxon>Viruses</taxon>
        <taxon>Duplodnaviria</taxon>
        <taxon>Heunggongvirae</taxon>
        <taxon>Uroviricota</taxon>
        <taxon>Caudoviricetes</taxon>
        <taxon>Casjensviridae</taxon>
        <taxon>Phobosvirus</taxon>
        <taxon>Phobosvirus phobos</taxon>
    </lineage>
</organism>
<reference evidence="2 3" key="1">
    <citation type="submission" date="2019-09" db="EMBL/GenBank/DDBJ databases">
        <title>Phages that infect the bacterial plant pathogen.</title>
        <authorList>
            <person name="Lightbourn L."/>
            <person name="Amarillas L."/>
            <person name="Estrada M."/>
            <person name="Leon R."/>
            <person name="Figueroa L."/>
        </authorList>
    </citation>
    <scope>NUCLEOTIDE SEQUENCE [LARGE SCALE GENOMIC DNA]</scope>
</reference>
<name>A0A5Q2U9B8_9CAUD</name>
<evidence type="ECO:0000256" key="1">
    <source>
        <dbReference type="SAM" id="MobiDB-lite"/>
    </source>
</evidence>
<dbReference type="RefSeq" id="YP_009997811.1">
    <property type="nucleotide sequence ID" value="NC_052977.1"/>
</dbReference>
<evidence type="ECO:0000313" key="3">
    <source>
        <dbReference type="Proteomes" id="UP000383418"/>
    </source>
</evidence>
<feature type="compositionally biased region" description="Basic and acidic residues" evidence="1">
    <location>
        <begin position="248"/>
        <end position="257"/>
    </location>
</feature>
<feature type="region of interest" description="Disordered" evidence="1">
    <location>
        <begin position="1"/>
        <end position="26"/>
    </location>
</feature>
<feature type="compositionally biased region" description="Basic and acidic residues" evidence="1">
    <location>
        <begin position="11"/>
        <end position="26"/>
    </location>
</feature>
<accession>A0A5Q2U9B8</accession>
<feature type="compositionally biased region" description="Low complexity" evidence="1">
    <location>
        <begin position="1"/>
        <end position="10"/>
    </location>
</feature>